<reference evidence="9" key="1">
    <citation type="journal article" date="2021" name="Nat. Microbiol.">
        <title>Cocultivation of an ultrasmall environmental parasitic bacterium with lytic ability against bacteria associated with wastewater foams.</title>
        <authorList>
            <person name="Batinovic S."/>
            <person name="Rose J.J.A."/>
            <person name="Ratcliffe J."/>
            <person name="Seviour R.J."/>
            <person name="Petrovski S."/>
        </authorList>
    </citation>
    <scope>NUCLEOTIDE SEQUENCE</scope>
    <source>
        <strain evidence="9">CON9</strain>
    </source>
</reference>
<keyword evidence="6 8" id="KW-0472">Membrane</keyword>
<dbReference type="PANTHER" id="PTHR33452:SF1">
    <property type="entry name" value="INNER MEMBRANE PROTEIN YPHA-RELATED"/>
    <property type="match status" value="1"/>
</dbReference>
<evidence type="ECO:0000256" key="3">
    <source>
        <dbReference type="ARBA" id="ARBA00022475"/>
    </source>
</evidence>
<evidence type="ECO:0000256" key="2">
    <source>
        <dbReference type="ARBA" id="ARBA00006679"/>
    </source>
</evidence>
<comment type="subcellular location">
    <subcellularLocation>
        <location evidence="1">Cell membrane</location>
        <topology evidence="1">Multi-pass membrane protein</topology>
    </subcellularLocation>
</comment>
<dbReference type="EMBL" id="CP045809">
    <property type="protein sequence ID" value="QHN37601.1"/>
    <property type="molecule type" value="Genomic_DNA"/>
</dbReference>
<protein>
    <submittedName>
        <fullName evidence="9">DoxX family membrane protein</fullName>
    </submittedName>
</protein>
<evidence type="ECO:0000256" key="6">
    <source>
        <dbReference type="ARBA" id="ARBA00023136"/>
    </source>
</evidence>
<accession>A0ABX6IRR0</accession>
<feature type="transmembrane region" description="Helical" evidence="8">
    <location>
        <begin position="207"/>
        <end position="227"/>
    </location>
</feature>
<evidence type="ECO:0000313" key="9">
    <source>
        <dbReference type="EMBL" id="QHN37601.1"/>
    </source>
</evidence>
<feature type="region of interest" description="Disordered" evidence="7">
    <location>
        <begin position="35"/>
        <end position="54"/>
    </location>
</feature>
<keyword evidence="5 8" id="KW-1133">Transmembrane helix</keyword>
<feature type="transmembrane region" description="Helical" evidence="8">
    <location>
        <begin position="112"/>
        <end position="136"/>
    </location>
</feature>
<sequence>MAYSAVGPALYDERWSDDPGEPARVDTAETSVLDPRDTVDPAADHTQAAEGTETRRGTLDVGLLVLRAAVGAAALAHGLQKLFGWWNGPGLDGFEDFLVNAADPSIGFDSSAAGWLSVLGAVSEAAGGALLILGLLTPVAASAVLGVMLVAATFKVTLAGGLWYFTGSGVGIEYEVTLICAALAILLTGPGRLALDYGRGWTTRPLWGSLGLVVVSVAAAVTIWVLFNGTNPLDSPGNPAP</sequence>
<dbReference type="Pfam" id="PF07681">
    <property type="entry name" value="DoxX"/>
    <property type="match status" value="1"/>
</dbReference>
<dbReference type="Proteomes" id="UP001059836">
    <property type="component" value="Chromosome"/>
</dbReference>
<proteinExistence type="inferred from homology"/>
<keyword evidence="10" id="KW-1185">Reference proteome</keyword>
<feature type="compositionally biased region" description="Basic and acidic residues" evidence="7">
    <location>
        <begin position="11"/>
        <end position="27"/>
    </location>
</feature>
<evidence type="ECO:0000256" key="5">
    <source>
        <dbReference type="ARBA" id="ARBA00022989"/>
    </source>
</evidence>
<dbReference type="InterPro" id="IPR051907">
    <property type="entry name" value="DoxX-like_oxidoreductase"/>
</dbReference>
<evidence type="ECO:0000313" key="10">
    <source>
        <dbReference type="Proteomes" id="UP001059836"/>
    </source>
</evidence>
<dbReference type="PANTHER" id="PTHR33452">
    <property type="entry name" value="OXIDOREDUCTASE CATD-RELATED"/>
    <property type="match status" value="1"/>
</dbReference>
<gene>
    <name evidence="9" type="ORF">GII31_14560</name>
</gene>
<organism evidence="9 10">
    <name type="scientific">Gordonia pseudamarae</name>
    <dbReference type="NCBI Taxonomy" id="2831662"/>
    <lineage>
        <taxon>Bacteria</taxon>
        <taxon>Bacillati</taxon>
        <taxon>Actinomycetota</taxon>
        <taxon>Actinomycetes</taxon>
        <taxon>Mycobacteriales</taxon>
        <taxon>Gordoniaceae</taxon>
        <taxon>Gordonia</taxon>
    </lineage>
</organism>
<evidence type="ECO:0000256" key="1">
    <source>
        <dbReference type="ARBA" id="ARBA00004651"/>
    </source>
</evidence>
<evidence type="ECO:0000256" key="4">
    <source>
        <dbReference type="ARBA" id="ARBA00022692"/>
    </source>
</evidence>
<name>A0ABX6IRR0_9ACTN</name>
<evidence type="ECO:0000256" key="7">
    <source>
        <dbReference type="SAM" id="MobiDB-lite"/>
    </source>
</evidence>
<comment type="similarity">
    <text evidence="2">Belongs to the DoxX family.</text>
</comment>
<keyword evidence="4 8" id="KW-0812">Transmembrane</keyword>
<keyword evidence="3" id="KW-1003">Cell membrane</keyword>
<dbReference type="InterPro" id="IPR032808">
    <property type="entry name" value="DoxX"/>
</dbReference>
<feature type="transmembrane region" description="Helical" evidence="8">
    <location>
        <begin position="61"/>
        <end position="79"/>
    </location>
</feature>
<feature type="transmembrane region" description="Helical" evidence="8">
    <location>
        <begin position="176"/>
        <end position="195"/>
    </location>
</feature>
<feature type="transmembrane region" description="Helical" evidence="8">
    <location>
        <begin position="143"/>
        <end position="164"/>
    </location>
</feature>
<feature type="region of interest" description="Disordered" evidence="7">
    <location>
        <begin position="1"/>
        <end position="30"/>
    </location>
</feature>
<evidence type="ECO:0000256" key="8">
    <source>
        <dbReference type="SAM" id="Phobius"/>
    </source>
</evidence>